<keyword evidence="5" id="KW-1185">Reference proteome</keyword>
<dbReference type="InterPro" id="IPR028082">
    <property type="entry name" value="Peripla_BP_I"/>
</dbReference>
<dbReference type="PANTHER" id="PTHR30483:SF6">
    <property type="entry name" value="PERIPLASMIC BINDING PROTEIN OF ABC TRANSPORTER FOR NATURAL AMINO ACIDS"/>
    <property type="match status" value="1"/>
</dbReference>
<comment type="similarity">
    <text evidence="1">Belongs to the leucine-binding protein family.</text>
</comment>
<dbReference type="InterPro" id="IPR051010">
    <property type="entry name" value="BCAA_transport"/>
</dbReference>
<dbReference type="PANTHER" id="PTHR30483">
    <property type="entry name" value="LEUCINE-SPECIFIC-BINDING PROTEIN"/>
    <property type="match status" value="1"/>
</dbReference>
<dbReference type="Gene3D" id="3.40.50.2300">
    <property type="match status" value="2"/>
</dbReference>
<dbReference type="CDD" id="cd06346">
    <property type="entry name" value="PBP1_ABC_ligand_binding-like"/>
    <property type="match status" value="1"/>
</dbReference>
<name>A0A7L5AF59_9MICO</name>
<keyword evidence="2" id="KW-0732">Signal</keyword>
<reference evidence="4 5" key="1">
    <citation type="submission" date="2016-09" db="EMBL/GenBank/DDBJ databases">
        <title>Complete genome sequence of microbes from the polar regions.</title>
        <authorList>
            <person name="Liao L."/>
            <person name="Chen B."/>
        </authorList>
    </citation>
    <scope>NUCLEOTIDE SEQUENCE [LARGE SCALE GENOMIC DNA]</scope>
    <source>
        <strain evidence="4 5">ZS314</strain>
    </source>
</reference>
<dbReference type="RefSeq" id="WP_161885444.1">
    <property type="nucleotide sequence ID" value="NZ_CP017146.1"/>
</dbReference>
<protein>
    <recommendedName>
        <fullName evidence="3">Leucine-binding protein domain-containing protein</fullName>
    </recommendedName>
</protein>
<feature type="domain" description="Leucine-binding protein" evidence="3">
    <location>
        <begin position="61"/>
        <end position="363"/>
    </location>
</feature>
<evidence type="ECO:0000256" key="1">
    <source>
        <dbReference type="ARBA" id="ARBA00010062"/>
    </source>
</evidence>
<dbReference type="KEGG" id="mant:BHD05_04900"/>
<sequence length="430" mass="44574">MSAFLKGSQPSRSNAFATGIKALAVASASILLLASCASTPAEDDEGDGPATSGRAADGVLTVGTILPQTGNLAFLGPPEFAGVDLAAAEISESDFEFEVEVIHRDSGDGDTDIATQSAGELIGLDADVVIGAASSGVSFTFIDQLVNAGVLQISPANTSPDFTDYEDDGWYWRTAPSDVLQGRVLGNLIVGDGNENVGIIYINDPYGIGLTDNATIAIENAGGTVTASVPYNTGDTQFTAIVDEVLASGADAVAVIAFAETASIIPELVNTQGFPSDKVYFVDGNLSNSYEFPEGTLDGAKGTLPGNFASDDFRERLLEIDPSLTDFSYSAESYDAVIVSALAAAQGGSDDPTTIRDNLQSVTEGGEKCESFADCLALVNDGEDIDYDGPSGPITFDENGDPTEAFIGIYQYGADNRYVPLNAEFGSLAE</sequence>
<gene>
    <name evidence="4" type="ORF">BHD05_04900</name>
</gene>
<dbReference type="Pfam" id="PF13458">
    <property type="entry name" value="Peripla_BP_6"/>
    <property type="match status" value="1"/>
</dbReference>
<proteinExistence type="inferred from homology"/>
<dbReference type="InterPro" id="IPR028081">
    <property type="entry name" value="Leu-bd"/>
</dbReference>
<accession>A0A7L5AF59</accession>
<evidence type="ECO:0000256" key="2">
    <source>
        <dbReference type="ARBA" id="ARBA00022729"/>
    </source>
</evidence>
<dbReference type="EMBL" id="CP017146">
    <property type="protein sequence ID" value="QHO69083.1"/>
    <property type="molecule type" value="Genomic_DNA"/>
</dbReference>
<evidence type="ECO:0000313" key="4">
    <source>
        <dbReference type="EMBL" id="QHO69083.1"/>
    </source>
</evidence>
<dbReference type="OrthoDB" id="7337537at2"/>
<evidence type="ECO:0000313" key="5">
    <source>
        <dbReference type="Proteomes" id="UP000464507"/>
    </source>
</evidence>
<evidence type="ECO:0000259" key="3">
    <source>
        <dbReference type="Pfam" id="PF13458"/>
    </source>
</evidence>
<organism evidence="4 5">
    <name type="scientific">Marisediminicola antarctica</name>
    <dbReference type="NCBI Taxonomy" id="674079"/>
    <lineage>
        <taxon>Bacteria</taxon>
        <taxon>Bacillati</taxon>
        <taxon>Actinomycetota</taxon>
        <taxon>Actinomycetes</taxon>
        <taxon>Micrococcales</taxon>
        <taxon>Microbacteriaceae</taxon>
        <taxon>Marisediminicola</taxon>
    </lineage>
</organism>
<dbReference type="Proteomes" id="UP000464507">
    <property type="component" value="Chromosome"/>
</dbReference>
<dbReference type="SUPFAM" id="SSF53822">
    <property type="entry name" value="Periplasmic binding protein-like I"/>
    <property type="match status" value="1"/>
</dbReference>
<dbReference type="AlphaFoldDB" id="A0A7L5AF59"/>